<dbReference type="AlphaFoldDB" id="A0A068NPI1"/>
<dbReference type="CDD" id="cd07814">
    <property type="entry name" value="SRPBCC_CalC_Aha1-like"/>
    <property type="match status" value="1"/>
</dbReference>
<dbReference type="Gene3D" id="3.30.530.20">
    <property type="match status" value="1"/>
</dbReference>
<evidence type="ECO:0000313" key="4">
    <source>
        <dbReference type="EMBL" id="AIE85356.1"/>
    </source>
</evidence>
<comment type="similarity">
    <text evidence="1">Belongs to the AHA1 family.</text>
</comment>
<dbReference type="HOGENOM" id="CLU_1545339_0_0_0"/>
<dbReference type="STRING" id="661478.OP10G_1988"/>
<dbReference type="EMBL" id="CP007139">
    <property type="protein sequence ID" value="AIE85356.1"/>
    <property type="molecule type" value="Genomic_DNA"/>
</dbReference>
<evidence type="ECO:0000259" key="3">
    <source>
        <dbReference type="Pfam" id="PF08327"/>
    </source>
</evidence>
<dbReference type="KEGG" id="fgi:OP10G_1988"/>
<sequence length="173" mass="19722">MNEKLTFEAFYPHPPSRVWEALTDAKALAHWLMPTDFQPRIGFRFSLEGHTRGSKAKVKGEVIELEVAKLLRYTWDDGEAGSPSVVTWNLQPQDGGTLVRLEHASTIEVQPYVLIEANLNWRYAMYASLPVLLTLLREGRFRPPVPMVYCPDEPEAETGRRAGFRQEPEVVAR</sequence>
<gene>
    <name evidence="4" type="ORF">OP10G_1988</name>
</gene>
<dbReference type="eggNOG" id="COG3832">
    <property type="taxonomic scope" value="Bacteria"/>
</dbReference>
<feature type="region of interest" description="Disordered" evidence="2">
    <location>
        <begin position="153"/>
        <end position="173"/>
    </location>
</feature>
<keyword evidence="5" id="KW-1185">Reference proteome</keyword>
<feature type="domain" description="Activator of Hsp90 ATPase homologue 1/2-like C-terminal" evidence="3">
    <location>
        <begin position="13"/>
        <end position="129"/>
    </location>
</feature>
<dbReference type="Proteomes" id="UP000027982">
    <property type="component" value="Chromosome"/>
</dbReference>
<evidence type="ECO:0000313" key="5">
    <source>
        <dbReference type="Proteomes" id="UP000027982"/>
    </source>
</evidence>
<organism evidence="4 5">
    <name type="scientific">Fimbriimonas ginsengisoli Gsoil 348</name>
    <dbReference type="NCBI Taxonomy" id="661478"/>
    <lineage>
        <taxon>Bacteria</taxon>
        <taxon>Bacillati</taxon>
        <taxon>Armatimonadota</taxon>
        <taxon>Fimbriimonadia</taxon>
        <taxon>Fimbriimonadales</taxon>
        <taxon>Fimbriimonadaceae</taxon>
        <taxon>Fimbriimonas</taxon>
    </lineage>
</organism>
<protein>
    <submittedName>
        <fullName evidence="4">Hsp90 ATPase activator family protein, putative</fullName>
    </submittedName>
</protein>
<dbReference type="Pfam" id="PF08327">
    <property type="entry name" value="AHSA1"/>
    <property type="match status" value="1"/>
</dbReference>
<dbReference type="OrthoDB" id="2355173at2"/>
<dbReference type="InterPro" id="IPR023393">
    <property type="entry name" value="START-like_dom_sf"/>
</dbReference>
<dbReference type="SUPFAM" id="SSF55961">
    <property type="entry name" value="Bet v1-like"/>
    <property type="match status" value="1"/>
</dbReference>
<evidence type="ECO:0000256" key="2">
    <source>
        <dbReference type="SAM" id="MobiDB-lite"/>
    </source>
</evidence>
<dbReference type="RefSeq" id="WP_025226068.1">
    <property type="nucleotide sequence ID" value="NZ_CP007139.1"/>
</dbReference>
<accession>A0A068NPI1</accession>
<name>A0A068NPI1_FIMGI</name>
<reference evidence="4 5" key="1">
    <citation type="journal article" date="2014" name="PLoS ONE">
        <title>The first complete genome sequence of the class fimbriimonadia in the phylum armatimonadetes.</title>
        <authorList>
            <person name="Hu Z.Y."/>
            <person name="Wang Y.Z."/>
            <person name="Im W.T."/>
            <person name="Wang S.Y."/>
            <person name="Zhao G.P."/>
            <person name="Zheng H.J."/>
            <person name="Quan Z.X."/>
        </authorList>
    </citation>
    <scope>NUCLEOTIDE SEQUENCE [LARGE SCALE GENOMIC DNA]</scope>
    <source>
        <strain evidence="4">Gsoil 348</strain>
    </source>
</reference>
<evidence type="ECO:0000256" key="1">
    <source>
        <dbReference type="ARBA" id="ARBA00006817"/>
    </source>
</evidence>
<dbReference type="InterPro" id="IPR013538">
    <property type="entry name" value="ASHA1/2-like_C"/>
</dbReference>
<feature type="compositionally biased region" description="Basic and acidic residues" evidence="2">
    <location>
        <begin position="157"/>
        <end position="173"/>
    </location>
</feature>
<proteinExistence type="inferred from homology"/>